<gene>
    <name evidence="2" type="ORF">K7472_27035</name>
</gene>
<proteinExistence type="predicted"/>
<keyword evidence="1" id="KW-0732">Signal</keyword>
<feature type="chain" id="PRO_5045207010" description="Peptidase inhibitor family I36" evidence="1">
    <location>
        <begin position="32"/>
        <end position="152"/>
    </location>
</feature>
<organism evidence="2 3">
    <name type="scientific">Streptantibioticus parmotrematis</name>
    <dbReference type="NCBI Taxonomy" id="2873249"/>
    <lineage>
        <taxon>Bacteria</taxon>
        <taxon>Bacillati</taxon>
        <taxon>Actinomycetota</taxon>
        <taxon>Actinomycetes</taxon>
        <taxon>Kitasatosporales</taxon>
        <taxon>Streptomycetaceae</taxon>
        <taxon>Streptantibioticus</taxon>
    </lineage>
</organism>
<dbReference type="Proteomes" id="UP001198565">
    <property type="component" value="Unassembled WGS sequence"/>
</dbReference>
<dbReference type="RefSeq" id="WP_222981195.1">
    <property type="nucleotide sequence ID" value="NZ_JAINVZ010000025.1"/>
</dbReference>
<evidence type="ECO:0000256" key="1">
    <source>
        <dbReference type="SAM" id="SignalP"/>
    </source>
</evidence>
<protein>
    <recommendedName>
        <fullName evidence="4">Peptidase inhibitor family I36</fullName>
    </recommendedName>
</protein>
<reference evidence="2 3" key="1">
    <citation type="submission" date="2021-08" db="EMBL/GenBank/DDBJ databases">
        <title>Streptomyces sp. PTM05 isolated from lichen.</title>
        <authorList>
            <person name="Somphong A."/>
            <person name="Phongsopitanun W."/>
            <person name="Tanasupawat S."/>
        </authorList>
    </citation>
    <scope>NUCLEOTIDE SEQUENCE [LARGE SCALE GENOMIC DNA]</scope>
    <source>
        <strain evidence="2 3">Ptm05</strain>
    </source>
</reference>
<evidence type="ECO:0000313" key="2">
    <source>
        <dbReference type="EMBL" id="MBY8888469.1"/>
    </source>
</evidence>
<evidence type="ECO:0000313" key="3">
    <source>
        <dbReference type="Proteomes" id="UP001198565"/>
    </source>
</evidence>
<feature type="signal peptide" evidence="1">
    <location>
        <begin position="1"/>
        <end position="31"/>
    </location>
</feature>
<sequence length="152" mass="16091">MSSIRTRVTAVIAGVVMTSAVGLAVAPASFADTPWNNCGEDNCLQALRLFYNSNLQGSQADFEADVSSYAGYEFRPGAGAGSGQSVKNNAASAQDESGGWAYQIFYDSDYKGPSQTVNPYIDNGSDGNGYGWANLDSTLKNNNASQKWVYVG</sequence>
<name>A0ABS7R0L8_9ACTN</name>
<accession>A0ABS7R0L8</accession>
<comment type="caution">
    <text evidence="2">The sequence shown here is derived from an EMBL/GenBank/DDBJ whole genome shotgun (WGS) entry which is preliminary data.</text>
</comment>
<keyword evidence="3" id="KW-1185">Reference proteome</keyword>
<dbReference type="EMBL" id="JAINVZ010000025">
    <property type="protein sequence ID" value="MBY8888469.1"/>
    <property type="molecule type" value="Genomic_DNA"/>
</dbReference>
<evidence type="ECO:0008006" key="4">
    <source>
        <dbReference type="Google" id="ProtNLM"/>
    </source>
</evidence>